<evidence type="ECO:0000313" key="3">
    <source>
        <dbReference type="Proteomes" id="UP000473278"/>
    </source>
</evidence>
<proteinExistence type="predicted"/>
<comment type="caution">
    <text evidence="2">The sequence shown here is derived from an EMBL/GenBank/DDBJ whole genome shotgun (WGS) entry which is preliminary data.</text>
</comment>
<dbReference type="SUPFAM" id="SSF53474">
    <property type="entry name" value="alpha/beta-Hydrolases"/>
    <property type="match status" value="1"/>
</dbReference>
<dbReference type="PIRSF" id="PIRSF037442">
    <property type="entry name" value="UCP037442_abhydr"/>
    <property type="match status" value="1"/>
</dbReference>
<keyword evidence="3" id="KW-1185">Reference proteome</keyword>
<dbReference type="GO" id="GO:0016787">
    <property type="term" value="F:hydrolase activity"/>
    <property type="evidence" value="ECO:0007669"/>
    <property type="project" value="UniProtKB-KW"/>
</dbReference>
<evidence type="ECO:0000313" key="2">
    <source>
        <dbReference type="EMBL" id="NGP77206.1"/>
    </source>
</evidence>
<dbReference type="Proteomes" id="UP000473278">
    <property type="component" value="Unassembled WGS sequence"/>
</dbReference>
<keyword evidence="2" id="KW-0378">Hydrolase</keyword>
<gene>
    <name evidence="2" type="ORF">G3570_11210</name>
</gene>
<evidence type="ECO:0000259" key="1">
    <source>
        <dbReference type="Pfam" id="PF00561"/>
    </source>
</evidence>
<organism evidence="2 3">
    <name type="scientific">Halalkalibaculum roseum</name>
    <dbReference type="NCBI Taxonomy" id="2709311"/>
    <lineage>
        <taxon>Bacteria</taxon>
        <taxon>Pseudomonadati</taxon>
        <taxon>Balneolota</taxon>
        <taxon>Balneolia</taxon>
        <taxon>Balneolales</taxon>
        <taxon>Balneolaceae</taxon>
        <taxon>Halalkalibaculum</taxon>
    </lineage>
</organism>
<name>A0A6M1SZ59_9BACT</name>
<sequence>MDAINKKSLTLQTGDGLRLTATLFEPSSETNGDVLVIASALGVPRYFYFKFAGFLASKGFSVITFDYRGIYESRKVARSGSEMTMDEWGKFDIEAALKYALDKLNSKRLLYMGHSCGGQLLGLAPSCTEIDRIAFVACQLGYWRLWPWPLSYGVLMTWQTISFMVPFFDYLPTRKMGISSLNLPNGVAEQWSKWGKTKDYLFNDDLGLDTSLYRKLDKPLLSYHFSDDKLFAPEASVDALLAKYEQATETRREIEPANIKAKSIGHFGFFKERFRETLWRETLVWFENKDADHIR</sequence>
<accession>A0A6M1SZ59</accession>
<feature type="domain" description="AB hydrolase-1" evidence="1">
    <location>
        <begin position="45"/>
        <end position="121"/>
    </location>
</feature>
<dbReference type="EMBL" id="JAALLT010000003">
    <property type="protein sequence ID" value="NGP77206.1"/>
    <property type="molecule type" value="Genomic_DNA"/>
</dbReference>
<dbReference type="Pfam" id="PF00561">
    <property type="entry name" value="Abhydrolase_1"/>
    <property type="match status" value="1"/>
</dbReference>
<dbReference type="Gene3D" id="3.40.50.1820">
    <property type="entry name" value="alpha/beta hydrolase"/>
    <property type="match status" value="1"/>
</dbReference>
<dbReference type="InterPro" id="IPR017208">
    <property type="entry name" value="UCP037442_abhydr"/>
</dbReference>
<protein>
    <submittedName>
        <fullName evidence="2">Alpha/beta fold hydrolase</fullName>
    </submittedName>
</protein>
<dbReference type="RefSeq" id="WP_165142320.1">
    <property type="nucleotide sequence ID" value="NZ_JAALLT010000003.1"/>
</dbReference>
<dbReference type="InterPro" id="IPR029058">
    <property type="entry name" value="AB_hydrolase_fold"/>
</dbReference>
<dbReference type="AlphaFoldDB" id="A0A6M1SZ59"/>
<dbReference type="InterPro" id="IPR000073">
    <property type="entry name" value="AB_hydrolase_1"/>
</dbReference>
<reference evidence="2 3" key="1">
    <citation type="submission" date="2020-02" db="EMBL/GenBank/DDBJ databases">
        <title>Balneolaceae bacterium YR4-1, complete genome.</title>
        <authorList>
            <person name="Li Y."/>
            <person name="Wu S."/>
        </authorList>
    </citation>
    <scope>NUCLEOTIDE SEQUENCE [LARGE SCALE GENOMIC DNA]</scope>
    <source>
        <strain evidence="2 3">YR4-1</strain>
    </source>
</reference>